<proteinExistence type="predicted"/>
<protein>
    <submittedName>
        <fullName evidence="1">Uncharacterized protein</fullName>
    </submittedName>
</protein>
<dbReference type="EMBL" id="SRIO01000043">
    <property type="protein sequence ID" value="TFZ81146.1"/>
    <property type="molecule type" value="Genomic_DNA"/>
</dbReference>
<keyword evidence="2" id="KW-1185">Reference proteome</keyword>
<evidence type="ECO:0000313" key="1">
    <source>
        <dbReference type="EMBL" id="TFZ81146.1"/>
    </source>
</evidence>
<gene>
    <name evidence="1" type="ORF">E4680_13585</name>
</gene>
<comment type="caution">
    <text evidence="1">The sequence shown here is derived from an EMBL/GenBank/DDBJ whole genome shotgun (WGS) entry which is preliminary data.</text>
</comment>
<organism evidence="1 2">
    <name type="scientific">Candidatus Macondimonas diazotrophica</name>
    <dbReference type="NCBI Taxonomy" id="2305248"/>
    <lineage>
        <taxon>Bacteria</taxon>
        <taxon>Pseudomonadati</taxon>
        <taxon>Pseudomonadota</taxon>
        <taxon>Gammaproteobacteria</taxon>
        <taxon>Chromatiales</taxon>
        <taxon>Ectothiorhodospiraceae</taxon>
        <taxon>Candidatus Macondimonas</taxon>
    </lineage>
</organism>
<dbReference type="AlphaFoldDB" id="A0A4Z0F703"/>
<evidence type="ECO:0000313" key="2">
    <source>
        <dbReference type="Proteomes" id="UP000297890"/>
    </source>
</evidence>
<dbReference type="Proteomes" id="UP000297890">
    <property type="component" value="Unassembled WGS sequence"/>
</dbReference>
<sequence length="64" mass="7569">MTKRVRIENADDSDHKLVVQVWDEGHRHEEDAMRSEHKLPHPCSMVEVDVWKGSYIVIKEIDED</sequence>
<dbReference type="RefSeq" id="WP_135282962.1">
    <property type="nucleotide sequence ID" value="NZ_SRIO01000043.1"/>
</dbReference>
<name>A0A4Z0F703_9GAMM</name>
<accession>A0A4Z0F703</accession>
<reference evidence="1 2" key="1">
    <citation type="journal article" date="2019" name="ISME J.">
        <title>Candidatus Macondimonas diazotrophica, a novel gammaproteobacterial genus dominating crude-oil-contaminated coastal sediments.</title>
        <authorList>
            <person name="Karthikeyan S."/>
            <person name="Konstantinidis K."/>
        </authorList>
    </citation>
    <scope>NUCLEOTIDE SEQUENCE [LARGE SCALE GENOMIC DNA]</scope>
    <source>
        <strain evidence="1 2">KTK01</strain>
    </source>
</reference>